<dbReference type="AlphaFoldDB" id="A0A822YVY1"/>
<proteinExistence type="predicted"/>
<evidence type="ECO:0000313" key="2">
    <source>
        <dbReference type="Proteomes" id="UP000607653"/>
    </source>
</evidence>
<reference evidence="1 2" key="1">
    <citation type="journal article" date="2020" name="Mol. Biol. Evol.">
        <title>Distinct Expression and Methylation Patterns for Genes with Different Fates following a Single Whole-Genome Duplication in Flowering Plants.</title>
        <authorList>
            <person name="Shi T."/>
            <person name="Rahmani R.S."/>
            <person name="Gugger P.F."/>
            <person name="Wang M."/>
            <person name="Li H."/>
            <person name="Zhang Y."/>
            <person name="Li Z."/>
            <person name="Wang Q."/>
            <person name="Van de Peer Y."/>
            <person name="Marchal K."/>
            <person name="Chen J."/>
        </authorList>
    </citation>
    <scope>NUCLEOTIDE SEQUENCE [LARGE SCALE GENOMIC DNA]</scope>
    <source>
        <tissue evidence="1">Leaf</tissue>
    </source>
</reference>
<name>A0A822YVY1_NELNU</name>
<keyword evidence="2" id="KW-1185">Reference proteome</keyword>
<accession>A0A822YVY1</accession>
<gene>
    <name evidence="1" type="ORF">HUJ06_005546</name>
</gene>
<organism evidence="1 2">
    <name type="scientific">Nelumbo nucifera</name>
    <name type="common">Sacred lotus</name>
    <dbReference type="NCBI Taxonomy" id="4432"/>
    <lineage>
        <taxon>Eukaryota</taxon>
        <taxon>Viridiplantae</taxon>
        <taxon>Streptophyta</taxon>
        <taxon>Embryophyta</taxon>
        <taxon>Tracheophyta</taxon>
        <taxon>Spermatophyta</taxon>
        <taxon>Magnoliopsida</taxon>
        <taxon>Proteales</taxon>
        <taxon>Nelumbonaceae</taxon>
        <taxon>Nelumbo</taxon>
    </lineage>
</organism>
<dbReference type="EMBL" id="DUZY01000004">
    <property type="protein sequence ID" value="DAD34906.1"/>
    <property type="molecule type" value="Genomic_DNA"/>
</dbReference>
<comment type="caution">
    <text evidence="1">The sequence shown here is derived from an EMBL/GenBank/DDBJ whole genome shotgun (WGS) entry which is preliminary data.</text>
</comment>
<sequence length="70" mass="8178">MALAVDSGSTPVLYFYNCLLNETSIWLSWTMVMVWTLDALATSNFLHFEGTWYINFHMLLQLEQHPTHLN</sequence>
<dbReference type="Proteomes" id="UP000607653">
    <property type="component" value="Unassembled WGS sequence"/>
</dbReference>
<evidence type="ECO:0000313" key="1">
    <source>
        <dbReference type="EMBL" id="DAD34906.1"/>
    </source>
</evidence>
<protein>
    <submittedName>
        <fullName evidence="1">Uncharacterized protein</fullName>
    </submittedName>
</protein>